<dbReference type="InterPro" id="IPR039425">
    <property type="entry name" value="RNA_pol_sigma-70-like"/>
</dbReference>
<evidence type="ECO:0000313" key="8">
    <source>
        <dbReference type="EMBL" id="MDR7362542.1"/>
    </source>
</evidence>
<dbReference type="SUPFAM" id="SSF88946">
    <property type="entry name" value="Sigma2 domain of RNA polymerase sigma factors"/>
    <property type="match status" value="1"/>
</dbReference>
<evidence type="ECO:0000256" key="3">
    <source>
        <dbReference type="ARBA" id="ARBA00023082"/>
    </source>
</evidence>
<keyword evidence="5" id="KW-0804">Transcription</keyword>
<feature type="domain" description="RNA polymerase sigma-70 region 2" evidence="6">
    <location>
        <begin position="24"/>
        <end position="85"/>
    </location>
</feature>
<dbReference type="InterPro" id="IPR013249">
    <property type="entry name" value="RNA_pol_sigma70_r4_t2"/>
</dbReference>
<keyword evidence="2" id="KW-0805">Transcription regulation</keyword>
<protein>
    <submittedName>
        <fullName evidence="8">RNA polymerase sigma-70 factor (ECF subfamily)</fullName>
    </submittedName>
</protein>
<gene>
    <name evidence="8" type="ORF">J2S63_002095</name>
</gene>
<dbReference type="InterPro" id="IPR014284">
    <property type="entry name" value="RNA_pol_sigma-70_dom"/>
</dbReference>
<evidence type="ECO:0000259" key="6">
    <source>
        <dbReference type="Pfam" id="PF04542"/>
    </source>
</evidence>
<proteinExistence type="inferred from homology"/>
<reference evidence="8 9" key="1">
    <citation type="submission" date="2023-07" db="EMBL/GenBank/DDBJ databases">
        <title>Sequencing the genomes of 1000 actinobacteria strains.</title>
        <authorList>
            <person name="Klenk H.-P."/>
        </authorList>
    </citation>
    <scope>NUCLEOTIDE SEQUENCE [LARGE SCALE GENOMIC DNA]</scope>
    <source>
        <strain evidence="8 9">DSM 19426</strain>
    </source>
</reference>
<dbReference type="CDD" id="cd06171">
    <property type="entry name" value="Sigma70_r4"/>
    <property type="match status" value="1"/>
</dbReference>
<evidence type="ECO:0000313" key="9">
    <source>
        <dbReference type="Proteomes" id="UP001183648"/>
    </source>
</evidence>
<dbReference type="PANTHER" id="PTHR43133">
    <property type="entry name" value="RNA POLYMERASE ECF-TYPE SIGMA FACTO"/>
    <property type="match status" value="1"/>
</dbReference>
<dbReference type="InterPro" id="IPR013324">
    <property type="entry name" value="RNA_pol_sigma_r3/r4-like"/>
</dbReference>
<evidence type="ECO:0000256" key="2">
    <source>
        <dbReference type="ARBA" id="ARBA00023015"/>
    </source>
</evidence>
<evidence type="ECO:0000256" key="5">
    <source>
        <dbReference type="ARBA" id="ARBA00023163"/>
    </source>
</evidence>
<dbReference type="Proteomes" id="UP001183648">
    <property type="component" value="Unassembled WGS sequence"/>
</dbReference>
<sequence length="172" mass="19469">MDTPIPEQLVPAGHRLEDVFLLSYRRLVVQLYGVTGDRVEAEDLVQEAFVRAAAAGQRFARTANPEAWLRTTAINLHRSRWRKLRNFSRIKERLEQPQDVPGLDDRLDVIEALRALPADQREVVALHHLADLSVAEVGRELGLPEGTVKSRLSRGRESLARALSTEQEVRHV</sequence>
<dbReference type="InterPro" id="IPR013325">
    <property type="entry name" value="RNA_pol_sigma_r2"/>
</dbReference>
<feature type="domain" description="RNA polymerase sigma factor 70 region 4 type 2" evidence="7">
    <location>
        <begin position="107"/>
        <end position="159"/>
    </location>
</feature>
<dbReference type="Gene3D" id="1.10.10.10">
    <property type="entry name" value="Winged helix-like DNA-binding domain superfamily/Winged helix DNA-binding domain"/>
    <property type="match status" value="1"/>
</dbReference>
<keyword evidence="9" id="KW-1185">Reference proteome</keyword>
<dbReference type="Gene3D" id="1.10.1740.10">
    <property type="match status" value="1"/>
</dbReference>
<accession>A0ABU2BV76</accession>
<name>A0ABU2BV76_9ACTN</name>
<dbReference type="Pfam" id="PF04542">
    <property type="entry name" value="Sigma70_r2"/>
    <property type="match status" value="1"/>
</dbReference>
<keyword evidence="4" id="KW-0238">DNA-binding</keyword>
<dbReference type="Pfam" id="PF08281">
    <property type="entry name" value="Sigma70_r4_2"/>
    <property type="match status" value="1"/>
</dbReference>
<keyword evidence="3" id="KW-0731">Sigma factor</keyword>
<dbReference type="NCBIfam" id="TIGR02937">
    <property type="entry name" value="sigma70-ECF"/>
    <property type="match status" value="1"/>
</dbReference>
<comment type="caution">
    <text evidence="8">The sequence shown here is derived from an EMBL/GenBank/DDBJ whole genome shotgun (WGS) entry which is preliminary data.</text>
</comment>
<dbReference type="InterPro" id="IPR007627">
    <property type="entry name" value="RNA_pol_sigma70_r2"/>
</dbReference>
<evidence type="ECO:0000256" key="4">
    <source>
        <dbReference type="ARBA" id="ARBA00023125"/>
    </source>
</evidence>
<dbReference type="InterPro" id="IPR036388">
    <property type="entry name" value="WH-like_DNA-bd_sf"/>
</dbReference>
<evidence type="ECO:0000256" key="1">
    <source>
        <dbReference type="ARBA" id="ARBA00010641"/>
    </source>
</evidence>
<dbReference type="SUPFAM" id="SSF88659">
    <property type="entry name" value="Sigma3 and sigma4 domains of RNA polymerase sigma factors"/>
    <property type="match status" value="1"/>
</dbReference>
<dbReference type="EMBL" id="JAVDYG010000001">
    <property type="protein sequence ID" value="MDR7362542.1"/>
    <property type="molecule type" value="Genomic_DNA"/>
</dbReference>
<evidence type="ECO:0000259" key="7">
    <source>
        <dbReference type="Pfam" id="PF08281"/>
    </source>
</evidence>
<dbReference type="RefSeq" id="WP_310301848.1">
    <property type="nucleotide sequence ID" value="NZ_BAAAPS010000008.1"/>
</dbReference>
<comment type="similarity">
    <text evidence="1">Belongs to the sigma-70 factor family. ECF subfamily.</text>
</comment>
<dbReference type="PANTHER" id="PTHR43133:SF50">
    <property type="entry name" value="ECF RNA POLYMERASE SIGMA FACTOR SIGM"/>
    <property type="match status" value="1"/>
</dbReference>
<organism evidence="8 9">
    <name type="scientific">Nocardioides marmoribigeumensis</name>
    <dbReference type="NCBI Taxonomy" id="433649"/>
    <lineage>
        <taxon>Bacteria</taxon>
        <taxon>Bacillati</taxon>
        <taxon>Actinomycetota</taxon>
        <taxon>Actinomycetes</taxon>
        <taxon>Propionibacteriales</taxon>
        <taxon>Nocardioidaceae</taxon>
        <taxon>Nocardioides</taxon>
    </lineage>
</organism>